<organism evidence="2 3">
    <name type="scientific">Costertonia aggregata</name>
    <dbReference type="NCBI Taxonomy" id="343403"/>
    <lineage>
        <taxon>Bacteria</taxon>
        <taxon>Pseudomonadati</taxon>
        <taxon>Bacteroidota</taxon>
        <taxon>Flavobacteriia</taxon>
        <taxon>Flavobacteriales</taxon>
        <taxon>Flavobacteriaceae</taxon>
        <taxon>Costertonia</taxon>
    </lineage>
</organism>
<dbReference type="InterPro" id="IPR019052">
    <property type="entry name" value="DUF2383"/>
</dbReference>
<sequence>MDAKKTELNRLDDILEKIIDAAKTFEKAAELSKNKYLKDYFTKRSKERKKFAESLNFEFKNQYNYTRKIGSAFGVLNRMWLDIKDFFSTDTDEALLEKALQIERQSLEDYKNTLNNDSFPMAIGALLRDQKMRIQVNLNKVKSLADLE</sequence>
<accession>A0A7H9ASV6</accession>
<feature type="domain" description="DUF2383" evidence="1">
    <location>
        <begin position="8"/>
        <end position="115"/>
    </location>
</feature>
<dbReference type="Pfam" id="PF09537">
    <property type="entry name" value="DUF2383"/>
    <property type="match status" value="1"/>
</dbReference>
<dbReference type="NCBIfam" id="TIGR02284">
    <property type="entry name" value="PA2169 family four-helix-bundle protein"/>
    <property type="match status" value="1"/>
</dbReference>
<evidence type="ECO:0000313" key="3">
    <source>
        <dbReference type="Proteomes" id="UP000509302"/>
    </source>
</evidence>
<dbReference type="Gene3D" id="1.20.1260.10">
    <property type="match status" value="1"/>
</dbReference>
<gene>
    <name evidence="2" type="ORF">HYG79_14755</name>
</gene>
<dbReference type="InterPro" id="IPR012347">
    <property type="entry name" value="Ferritin-like"/>
</dbReference>
<proteinExistence type="predicted"/>
<dbReference type="RefSeq" id="WP_179242832.1">
    <property type="nucleotide sequence ID" value="NZ_CP058595.1"/>
</dbReference>
<evidence type="ECO:0000259" key="1">
    <source>
        <dbReference type="Pfam" id="PF09537"/>
    </source>
</evidence>
<dbReference type="KEGG" id="cagg:HYG79_14755"/>
<dbReference type="Proteomes" id="UP000509302">
    <property type="component" value="Chromosome"/>
</dbReference>
<dbReference type="EMBL" id="CP058595">
    <property type="protein sequence ID" value="QLG46553.1"/>
    <property type="molecule type" value="Genomic_DNA"/>
</dbReference>
<dbReference type="InterPro" id="IPR011971">
    <property type="entry name" value="CHP02284"/>
</dbReference>
<dbReference type="AlphaFoldDB" id="A0A7H9ASV6"/>
<name>A0A7H9ASV6_9FLAO</name>
<evidence type="ECO:0000313" key="2">
    <source>
        <dbReference type="EMBL" id="QLG46553.1"/>
    </source>
</evidence>
<keyword evidence="3" id="KW-1185">Reference proteome</keyword>
<reference evidence="2 3" key="1">
    <citation type="journal article" date="2006" name="Int. J. Syst. Evol. Microbiol.">
        <title>Costertonia aggregata gen. nov., sp. nov., a mesophilic marine bacterium of the family Flavobacteriaceae, isolated from a mature biofilm.</title>
        <authorList>
            <person name="Kwon K.K."/>
            <person name="Lee Y.K."/>
            <person name="Lee H.K."/>
        </authorList>
    </citation>
    <scope>NUCLEOTIDE SEQUENCE [LARGE SCALE GENOMIC DNA]</scope>
    <source>
        <strain evidence="2 3">KCCM 42265</strain>
    </source>
</reference>
<protein>
    <submittedName>
        <fullName evidence="2">PA2169 family four-helix-bundle protein</fullName>
    </submittedName>
</protein>